<keyword evidence="3 6" id="KW-0812">Transmembrane</keyword>
<dbReference type="EMBL" id="JAVRHZ010000001">
    <property type="protein sequence ID" value="MDT0554845.1"/>
    <property type="molecule type" value="Genomic_DNA"/>
</dbReference>
<dbReference type="Pfam" id="PF00892">
    <property type="entry name" value="EamA"/>
    <property type="match status" value="2"/>
</dbReference>
<comment type="subcellular location">
    <subcellularLocation>
        <location evidence="1">Membrane</location>
        <topology evidence="1">Multi-pass membrane protein</topology>
    </subcellularLocation>
</comment>
<evidence type="ECO:0000256" key="3">
    <source>
        <dbReference type="ARBA" id="ARBA00022692"/>
    </source>
</evidence>
<accession>A0ABU2YC73</accession>
<proteinExistence type="inferred from homology"/>
<keyword evidence="9" id="KW-1185">Reference proteome</keyword>
<evidence type="ECO:0000256" key="5">
    <source>
        <dbReference type="ARBA" id="ARBA00023136"/>
    </source>
</evidence>
<feature type="transmembrane region" description="Helical" evidence="6">
    <location>
        <begin position="96"/>
        <end position="117"/>
    </location>
</feature>
<keyword evidence="4 6" id="KW-1133">Transmembrane helix</keyword>
<feature type="transmembrane region" description="Helical" evidence="6">
    <location>
        <begin position="37"/>
        <end position="57"/>
    </location>
</feature>
<comment type="caution">
    <text evidence="8">The sequence shown here is derived from an EMBL/GenBank/DDBJ whole genome shotgun (WGS) entry which is preliminary data.</text>
</comment>
<reference evidence="8 9" key="1">
    <citation type="submission" date="2023-09" db="EMBL/GenBank/DDBJ databases">
        <authorList>
            <person name="Rey-Velasco X."/>
        </authorList>
    </citation>
    <scope>NUCLEOTIDE SEQUENCE [LARGE SCALE GENOMIC DNA]</scope>
    <source>
        <strain evidence="8 9">W242</strain>
    </source>
</reference>
<sequence>MDKNKILLILAFFSIYVFWGSTYLLNKIVVTELPPLMISSLRFIIAGGLIFIIALVLKIPILIPRKQFINSLIAAFLFLAYGNGTIVWALQYVDSGFASLEASTQPIVILILMRLLYGIKIKTKSVIGVLLGILGIYLLVSQKRIVVENESVFAAVMIFTCVLSWSIGSLFVAKATLPKNYFIATGYQMFFGGIMLAISSFSFGEDWVAPSAWSLTATLSIIALIIFGSIAAFTSYNYLLKKVSTEKVATAAYINPMVAVFLGWYFLDEPLSTQTIIAAGVLLTGVYFINSAKRKLIKKAP</sequence>
<evidence type="ECO:0000256" key="6">
    <source>
        <dbReference type="SAM" id="Phobius"/>
    </source>
</evidence>
<evidence type="ECO:0000256" key="2">
    <source>
        <dbReference type="ARBA" id="ARBA00007362"/>
    </source>
</evidence>
<feature type="domain" description="EamA" evidence="7">
    <location>
        <begin position="154"/>
        <end position="290"/>
    </location>
</feature>
<dbReference type="Proteomes" id="UP001254488">
    <property type="component" value="Unassembled WGS sequence"/>
</dbReference>
<evidence type="ECO:0000256" key="1">
    <source>
        <dbReference type="ARBA" id="ARBA00004141"/>
    </source>
</evidence>
<feature type="transmembrane region" description="Helical" evidence="6">
    <location>
        <begin position="180"/>
        <end position="201"/>
    </location>
</feature>
<comment type="similarity">
    <text evidence="2">Belongs to the EamA transporter family.</text>
</comment>
<evidence type="ECO:0000313" key="9">
    <source>
        <dbReference type="Proteomes" id="UP001254488"/>
    </source>
</evidence>
<feature type="transmembrane region" description="Helical" evidence="6">
    <location>
        <begin position="248"/>
        <end position="267"/>
    </location>
</feature>
<keyword evidence="5 6" id="KW-0472">Membrane</keyword>
<feature type="transmembrane region" description="Helical" evidence="6">
    <location>
        <begin position="124"/>
        <end position="140"/>
    </location>
</feature>
<feature type="domain" description="EamA" evidence="7">
    <location>
        <begin position="9"/>
        <end position="140"/>
    </location>
</feature>
<feature type="transmembrane region" description="Helical" evidence="6">
    <location>
        <begin position="7"/>
        <end position="25"/>
    </location>
</feature>
<dbReference type="InterPro" id="IPR000620">
    <property type="entry name" value="EamA_dom"/>
</dbReference>
<protein>
    <submittedName>
        <fullName evidence="8">EamA family transporter</fullName>
    </submittedName>
</protein>
<gene>
    <name evidence="8" type="ORF">RM538_02450</name>
</gene>
<dbReference type="InterPro" id="IPR050638">
    <property type="entry name" value="AA-Vitamin_Transporters"/>
</dbReference>
<dbReference type="PANTHER" id="PTHR32322">
    <property type="entry name" value="INNER MEMBRANE TRANSPORTER"/>
    <property type="match status" value="1"/>
</dbReference>
<feature type="transmembrane region" description="Helical" evidence="6">
    <location>
        <begin position="213"/>
        <end position="236"/>
    </location>
</feature>
<organism evidence="8 9">
    <name type="scientific">Patiriisocius hiemis</name>
    <dbReference type="NCBI Taxonomy" id="3075604"/>
    <lineage>
        <taxon>Bacteria</taxon>
        <taxon>Pseudomonadati</taxon>
        <taxon>Bacteroidota</taxon>
        <taxon>Flavobacteriia</taxon>
        <taxon>Flavobacteriales</taxon>
        <taxon>Flavobacteriaceae</taxon>
        <taxon>Patiriisocius</taxon>
    </lineage>
</organism>
<dbReference type="PANTHER" id="PTHR32322:SF2">
    <property type="entry name" value="EAMA DOMAIN-CONTAINING PROTEIN"/>
    <property type="match status" value="1"/>
</dbReference>
<feature type="transmembrane region" description="Helical" evidence="6">
    <location>
        <begin position="69"/>
        <end position="90"/>
    </location>
</feature>
<evidence type="ECO:0000259" key="7">
    <source>
        <dbReference type="Pfam" id="PF00892"/>
    </source>
</evidence>
<feature type="transmembrane region" description="Helical" evidence="6">
    <location>
        <begin position="152"/>
        <end position="173"/>
    </location>
</feature>
<evidence type="ECO:0000313" key="8">
    <source>
        <dbReference type="EMBL" id="MDT0554845.1"/>
    </source>
</evidence>
<dbReference type="InterPro" id="IPR037185">
    <property type="entry name" value="EmrE-like"/>
</dbReference>
<feature type="transmembrane region" description="Helical" evidence="6">
    <location>
        <begin position="273"/>
        <end position="290"/>
    </location>
</feature>
<name>A0ABU2YC73_9FLAO</name>
<dbReference type="RefSeq" id="WP_311331802.1">
    <property type="nucleotide sequence ID" value="NZ_JAVRHZ010000001.1"/>
</dbReference>
<evidence type="ECO:0000256" key="4">
    <source>
        <dbReference type="ARBA" id="ARBA00022989"/>
    </source>
</evidence>
<dbReference type="SUPFAM" id="SSF103481">
    <property type="entry name" value="Multidrug resistance efflux transporter EmrE"/>
    <property type="match status" value="2"/>
</dbReference>